<reference evidence="3" key="1">
    <citation type="journal article" date="2019" name="Int. J. Syst. Evol. Microbiol.">
        <title>The Global Catalogue of Microorganisms (GCM) 10K type strain sequencing project: providing services to taxonomists for standard genome sequencing and annotation.</title>
        <authorList>
            <consortium name="The Broad Institute Genomics Platform"/>
            <consortium name="The Broad Institute Genome Sequencing Center for Infectious Disease"/>
            <person name="Wu L."/>
            <person name="Ma J."/>
        </authorList>
    </citation>
    <scope>NUCLEOTIDE SEQUENCE [LARGE SCALE GENOMIC DNA]</scope>
    <source>
        <strain evidence="3">JCM 18127</strain>
    </source>
</reference>
<dbReference type="Gene3D" id="3.40.630.30">
    <property type="match status" value="1"/>
</dbReference>
<sequence length="163" mass="16698">MSDAVPALPPLISTARLRLIPISATDAADMTAGRHQERWHADYPRPDDVAVAALVRADAEPAAASWGPRHVVLGVHAVGMIGCFAPPVDGEADVAVGLVEAVRGQGVAAEALAALTAAAEQVGVRLRAATEPGDAAGLRLLAGCGYTRLRGATEDGQLVMVRP</sequence>
<name>A0ABP8WFI5_9ACTN</name>
<dbReference type="RefSeq" id="WP_345266513.1">
    <property type="nucleotide sequence ID" value="NZ_BAABIM010000002.1"/>
</dbReference>
<dbReference type="EMBL" id="BAABIM010000002">
    <property type="protein sequence ID" value="GAA4687212.1"/>
    <property type="molecule type" value="Genomic_DNA"/>
</dbReference>
<accession>A0ABP8WFI5</accession>
<dbReference type="Pfam" id="PF13302">
    <property type="entry name" value="Acetyltransf_3"/>
    <property type="match status" value="1"/>
</dbReference>
<proteinExistence type="predicted"/>
<dbReference type="PROSITE" id="PS51186">
    <property type="entry name" value="GNAT"/>
    <property type="match status" value="1"/>
</dbReference>
<evidence type="ECO:0000313" key="2">
    <source>
        <dbReference type="EMBL" id="GAA4687212.1"/>
    </source>
</evidence>
<dbReference type="InterPro" id="IPR016181">
    <property type="entry name" value="Acyl_CoA_acyltransferase"/>
</dbReference>
<organism evidence="2 3">
    <name type="scientific">Nocardioides nanhaiensis</name>
    <dbReference type="NCBI Taxonomy" id="1476871"/>
    <lineage>
        <taxon>Bacteria</taxon>
        <taxon>Bacillati</taxon>
        <taxon>Actinomycetota</taxon>
        <taxon>Actinomycetes</taxon>
        <taxon>Propionibacteriales</taxon>
        <taxon>Nocardioidaceae</taxon>
        <taxon>Nocardioides</taxon>
    </lineage>
</organism>
<dbReference type="SUPFAM" id="SSF55729">
    <property type="entry name" value="Acyl-CoA N-acyltransferases (Nat)"/>
    <property type="match status" value="1"/>
</dbReference>
<protein>
    <recommendedName>
        <fullName evidence="1">N-acetyltransferase domain-containing protein</fullName>
    </recommendedName>
</protein>
<evidence type="ECO:0000313" key="3">
    <source>
        <dbReference type="Proteomes" id="UP001500621"/>
    </source>
</evidence>
<feature type="domain" description="N-acetyltransferase" evidence="1">
    <location>
        <begin position="17"/>
        <end position="163"/>
    </location>
</feature>
<comment type="caution">
    <text evidence="2">The sequence shown here is derived from an EMBL/GenBank/DDBJ whole genome shotgun (WGS) entry which is preliminary data.</text>
</comment>
<keyword evidence="3" id="KW-1185">Reference proteome</keyword>
<dbReference type="InterPro" id="IPR000182">
    <property type="entry name" value="GNAT_dom"/>
</dbReference>
<gene>
    <name evidence="2" type="ORF">GCM10023226_26300</name>
</gene>
<evidence type="ECO:0000259" key="1">
    <source>
        <dbReference type="PROSITE" id="PS51186"/>
    </source>
</evidence>
<dbReference type="Proteomes" id="UP001500621">
    <property type="component" value="Unassembled WGS sequence"/>
</dbReference>